<dbReference type="Gene3D" id="3.40.630.30">
    <property type="match status" value="1"/>
</dbReference>
<dbReference type="PRINTS" id="PR01356">
    <property type="entry name" value="GFGPROTEIN"/>
</dbReference>
<sequence>MTNRDEKIDNYLDGKRDRYGGLTINSLDYSNKIECDDNFKDVVKNSERIWREKRYNGIWIKVDIKQSNWIPILTGLGFIFHHAQEKFVMLTKWLSTTKPCTLPRYPFTTVGVGGIAVNSKGEILLMREKRGTYLGWKFPGGLQDYGEEIEETAIRELKEETGVDTVSEGILCFRHSHQTPYPNCSDIYFIVALRPKDESKIEIVPCPDETAAAGWFNRDEIKLMSGIEIHEFHLKIIDMYDNWKNDKFLTKEVYFVPKLNNNWSLYYLNKRDHKM</sequence>
<evidence type="ECO:0000256" key="1">
    <source>
        <dbReference type="ARBA" id="ARBA00005582"/>
    </source>
</evidence>
<dbReference type="InterPro" id="IPR020084">
    <property type="entry name" value="NUDIX_hydrolase_CS"/>
</dbReference>
<dbReference type="InterPro" id="IPR015797">
    <property type="entry name" value="NUDIX_hydrolase-like_dom_sf"/>
</dbReference>
<evidence type="ECO:0000259" key="4">
    <source>
        <dbReference type="PROSITE" id="PS51462"/>
    </source>
</evidence>
<evidence type="ECO:0000256" key="2">
    <source>
        <dbReference type="ARBA" id="ARBA00022801"/>
    </source>
</evidence>
<dbReference type="WBParaSite" id="PTRK_0001276100.1">
    <property type="protein sequence ID" value="PTRK_0001276100.1"/>
    <property type="gene ID" value="PTRK_0001276100"/>
</dbReference>
<dbReference type="Pfam" id="PF18290">
    <property type="entry name" value="Nudix_hydro"/>
    <property type="match status" value="1"/>
</dbReference>
<dbReference type="InterPro" id="IPR020476">
    <property type="entry name" value="Nudix_hydrolase"/>
</dbReference>
<dbReference type="InterPro" id="IPR003293">
    <property type="entry name" value="Nudix_hydrolase6-like"/>
</dbReference>
<comment type="similarity">
    <text evidence="1 3">Belongs to the Nudix hydrolase family.</text>
</comment>
<keyword evidence="2 3" id="KW-0378">Hydrolase</keyword>
<organism evidence="5 6">
    <name type="scientific">Parastrongyloides trichosuri</name>
    <name type="common">Possum-specific nematode worm</name>
    <dbReference type="NCBI Taxonomy" id="131310"/>
    <lineage>
        <taxon>Eukaryota</taxon>
        <taxon>Metazoa</taxon>
        <taxon>Ecdysozoa</taxon>
        <taxon>Nematoda</taxon>
        <taxon>Chromadorea</taxon>
        <taxon>Rhabditida</taxon>
        <taxon>Tylenchina</taxon>
        <taxon>Panagrolaimomorpha</taxon>
        <taxon>Strongyloidoidea</taxon>
        <taxon>Strongyloididae</taxon>
        <taxon>Parastrongyloides</taxon>
    </lineage>
</organism>
<dbReference type="GO" id="GO:0051287">
    <property type="term" value="F:NAD binding"/>
    <property type="evidence" value="ECO:0007669"/>
    <property type="project" value="TreeGrafter"/>
</dbReference>
<dbReference type="PANTHER" id="PTHR13994:SF13">
    <property type="entry name" value="FI03680P"/>
    <property type="match status" value="1"/>
</dbReference>
<reference evidence="6" key="1">
    <citation type="submission" date="2017-02" db="UniProtKB">
        <authorList>
            <consortium name="WormBaseParasite"/>
        </authorList>
    </citation>
    <scope>IDENTIFICATION</scope>
</reference>
<keyword evidence="5" id="KW-1185">Reference proteome</keyword>
<evidence type="ECO:0000313" key="6">
    <source>
        <dbReference type="WBParaSite" id="PTRK_0001276100.1"/>
    </source>
</evidence>
<dbReference type="PRINTS" id="PR00502">
    <property type="entry name" value="NUDIXFAMILY"/>
</dbReference>
<evidence type="ECO:0000256" key="3">
    <source>
        <dbReference type="RuleBase" id="RU003476"/>
    </source>
</evidence>
<dbReference type="PROSITE" id="PS00893">
    <property type="entry name" value="NUDIX_BOX"/>
    <property type="match status" value="1"/>
</dbReference>
<dbReference type="GO" id="GO:0047631">
    <property type="term" value="F:ADP-ribose diphosphatase activity"/>
    <property type="evidence" value="ECO:0007669"/>
    <property type="project" value="TreeGrafter"/>
</dbReference>
<dbReference type="InterPro" id="IPR000086">
    <property type="entry name" value="NUDIX_hydrolase_dom"/>
</dbReference>
<feature type="domain" description="Nudix hydrolase" evidence="4">
    <location>
        <begin position="107"/>
        <end position="240"/>
    </location>
</feature>
<dbReference type="SUPFAM" id="SSF55811">
    <property type="entry name" value="Nudix"/>
    <property type="match status" value="1"/>
</dbReference>
<dbReference type="InterPro" id="IPR040618">
    <property type="entry name" value="Pre-Nudix"/>
</dbReference>
<dbReference type="PROSITE" id="PS51462">
    <property type="entry name" value="NUDIX"/>
    <property type="match status" value="1"/>
</dbReference>
<dbReference type="Proteomes" id="UP000038045">
    <property type="component" value="Unplaced"/>
</dbReference>
<evidence type="ECO:0000313" key="5">
    <source>
        <dbReference type="Proteomes" id="UP000038045"/>
    </source>
</evidence>
<dbReference type="STRING" id="131310.A0A0N4ZVX8"/>
<proteinExistence type="inferred from homology"/>
<dbReference type="PANTHER" id="PTHR13994">
    <property type="entry name" value="NUDIX HYDROLASE RELATED"/>
    <property type="match status" value="1"/>
</dbReference>
<dbReference type="Gene3D" id="3.90.79.10">
    <property type="entry name" value="Nucleoside Triphosphate Pyrophosphohydrolase"/>
    <property type="match status" value="1"/>
</dbReference>
<dbReference type="CDD" id="cd04670">
    <property type="entry name" value="NUDIX_ASFGF2_Nudt6"/>
    <property type="match status" value="1"/>
</dbReference>
<name>A0A0N4ZVX8_PARTI</name>
<dbReference type="GO" id="GO:0035529">
    <property type="term" value="F:NADH pyrophosphatase activity"/>
    <property type="evidence" value="ECO:0007669"/>
    <property type="project" value="TreeGrafter"/>
</dbReference>
<dbReference type="Pfam" id="PF00293">
    <property type="entry name" value="NUDIX"/>
    <property type="match status" value="1"/>
</dbReference>
<accession>A0A0N4ZVX8</accession>
<protein>
    <submittedName>
        <fullName evidence="6">Nudix hydrolase domain-containing protein</fullName>
    </submittedName>
</protein>
<dbReference type="AlphaFoldDB" id="A0A0N4ZVX8"/>